<feature type="transmembrane region" description="Helical" evidence="1">
    <location>
        <begin position="495"/>
        <end position="514"/>
    </location>
</feature>
<evidence type="ECO:0000313" key="3">
    <source>
        <dbReference type="Proteomes" id="UP001143981"/>
    </source>
</evidence>
<dbReference type="Proteomes" id="UP001143981">
    <property type="component" value="Unassembled WGS sequence"/>
</dbReference>
<dbReference type="AlphaFoldDB" id="A0A9W7Y6C2"/>
<dbReference type="OrthoDB" id="10261361at2759"/>
<keyword evidence="1" id="KW-0472">Membrane</keyword>
<protein>
    <submittedName>
        <fullName evidence="2">Uncharacterized protein</fullName>
    </submittedName>
</protein>
<feature type="transmembrane region" description="Helical" evidence="1">
    <location>
        <begin position="6"/>
        <end position="24"/>
    </location>
</feature>
<proteinExistence type="predicted"/>
<feature type="non-terminal residue" evidence="2">
    <location>
        <position position="769"/>
    </location>
</feature>
<comment type="caution">
    <text evidence="2">The sequence shown here is derived from an EMBL/GenBank/DDBJ whole genome shotgun (WGS) entry which is preliminary data.</text>
</comment>
<reference evidence="2" key="1">
    <citation type="submission" date="2022-07" db="EMBL/GenBank/DDBJ databases">
        <title>Phylogenomic reconstructions and comparative analyses of Kickxellomycotina fungi.</title>
        <authorList>
            <person name="Reynolds N.K."/>
            <person name="Stajich J.E."/>
            <person name="Barry K."/>
            <person name="Grigoriev I.V."/>
            <person name="Crous P."/>
            <person name="Smith M.E."/>
        </authorList>
    </citation>
    <scope>NUCLEOTIDE SEQUENCE</scope>
    <source>
        <strain evidence="2">BCRC 34381</strain>
    </source>
</reference>
<sequence>VGFFVFFAIVAAGALVMWTYGLYLEGPPRPKRVEGRGSKATNETTGLVTYEEELAVVPGPFNFIGRMLNKVTRRQRMHVVYLVLTTLYIPVVKLCLEALVWNQGYWPVSNPYRTEDNPKFPDAADGMRDPSSFCYTTAMRKSTFNGAYVVLPLAALLLLAMGVVLPIQIHRLAEHHKPRVPGWADGRLPGSKSPRKEMSAADIDGSMPVEHDAAADGPGATVDGWSTRVVREANAAGTTRNVRAADAAGATRDVHFAGDPGSETRYRHDINPMMFADPLMQGAGGLNLVGPEMLGLLTHLYGMVMNSRNGAGPDLSHITGLASKAWSRLQQWWAKESNDDPYYGMDRDEAYQARLRDMKHSQRNRHLATVQYRRALDSATDDYRFLYAPHYPAHAGDPARWLLWKLLAVLTAVVLTKDNCWARSRPRYAMDAARNAMLLLVALLMLRSHHSHRPFFDPTANLSALFQRLGIVAAVAFAFPLFLLSDPLSQTHMGLCVMLAVVNLLVLLSMLWLMSSALPSVQMAVRGPSAPLTLSPGILVATSPYDPRLRRLLIERVWQDTWSAILLASRDFRLLPNHRISFCRTEAHPPYMVNYIGFAAERHLENLHLYDTIGRRSYCQAVMLERHNDLRIALIDEVVRSFTGPDMYFNPYETGEDPDRVSDRFRLAQSQVRSWFGSVYALHFPFTVCIVYDDLPGTIVPIVEEGDLRTFLQQNNDPQTVERREIRRKMRALHGQHVTLTYIENAGPHGSHHRYCLPQFATENEQYLA</sequence>
<evidence type="ECO:0000256" key="1">
    <source>
        <dbReference type="SAM" id="Phobius"/>
    </source>
</evidence>
<accession>A0A9W7Y6C2</accession>
<dbReference type="EMBL" id="JANBOI010002094">
    <property type="protein sequence ID" value="KAJ1724622.1"/>
    <property type="molecule type" value="Genomic_DNA"/>
</dbReference>
<feature type="transmembrane region" description="Helical" evidence="1">
    <location>
        <begin position="147"/>
        <end position="169"/>
    </location>
</feature>
<feature type="transmembrane region" description="Helical" evidence="1">
    <location>
        <begin position="462"/>
        <end position="483"/>
    </location>
</feature>
<keyword evidence="1" id="KW-1133">Transmembrane helix</keyword>
<keyword evidence="1" id="KW-0812">Transmembrane</keyword>
<name>A0A9W7Y6C2_9FUNG</name>
<keyword evidence="3" id="KW-1185">Reference proteome</keyword>
<feature type="non-terminal residue" evidence="2">
    <location>
        <position position="1"/>
    </location>
</feature>
<feature type="transmembrane region" description="Helical" evidence="1">
    <location>
        <begin position="79"/>
        <end position="101"/>
    </location>
</feature>
<gene>
    <name evidence="2" type="ORF">LPJ61_005717</name>
</gene>
<feature type="transmembrane region" description="Helical" evidence="1">
    <location>
        <begin position="432"/>
        <end position="450"/>
    </location>
</feature>
<organism evidence="2 3">
    <name type="scientific">Coemansia biformis</name>
    <dbReference type="NCBI Taxonomy" id="1286918"/>
    <lineage>
        <taxon>Eukaryota</taxon>
        <taxon>Fungi</taxon>
        <taxon>Fungi incertae sedis</taxon>
        <taxon>Zoopagomycota</taxon>
        <taxon>Kickxellomycotina</taxon>
        <taxon>Kickxellomycetes</taxon>
        <taxon>Kickxellales</taxon>
        <taxon>Kickxellaceae</taxon>
        <taxon>Coemansia</taxon>
    </lineage>
</organism>
<evidence type="ECO:0000313" key="2">
    <source>
        <dbReference type="EMBL" id="KAJ1724622.1"/>
    </source>
</evidence>